<accession>U5QM25</accession>
<evidence type="ECO:0000313" key="2">
    <source>
        <dbReference type="Proteomes" id="UP000017396"/>
    </source>
</evidence>
<dbReference type="AlphaFoldDB" id="U5QM25"/>
<dbReference type="KEGG" id="glj:GKIL_2418"/>
<dbReference type="OrthoDB" id="462384at2"/>
<dbReference type="EMBL" id="CP003587">
    <property type="protein sequence ID" value="AGY58664.1"/>
    <property type="molecule type" value="Genomic_DNA"/>
</dbReference>
<dbReference type="RefSeq" id="WP_023173843.1">
    <property type="nucleotide sequence ID" value="NC_022600.1"/>
</dbReference>
<proteinExistence type="predicted"/>
<dbReference type="HOGENOM" id="CLU_134953_2_0_3"/>
<name>U5QM25_GLOK1</name>
<keyword evidence="2" id="KW-1185">Reference proteome</keyword>
<protein>
    <submittedName>
        <fullName evidence="1">Uncharacterized protein</fullName>
    </submittedName>
</protein>
<evidence type="ECO:0000313" key="1">
    <source>
        <dbReference type="EMBL" id="AGY58664.1"/>
    </source>
</evidence>
<dbReference type="Proteomes" id="UP000017396">
    <property type="component" value="Chromosome"/>
</dbReference>
<dbReference type="eggNOG" id="ENOG50315FB">
    <property type="taxonomic scope" value="Bacteria"/>
</dbReference>
<gene>
    <name evidence="1" type="ORF">GKIL_2418</name>
</gene>
<reference evidence="1 2" key="1">
    <citation type="journal article" date="2013" name="PLoS ONE">
        <title>Cultivation and Complete Genome Sequencing of Gloeobacter kilaueensis sp. nov., from a Lava Cave in Kilauea Caldera, Hawai'i.</title>
        <authorList>
            <person name="Saw J.H."/>
            <person name="Schatz M."/>
            <person name="Brown M.V."/>
            <person name="Kunkel D.D."/>
            <person name="Foster J.S."/>
            <person name="Shick H."/>
            <person name="Christensen S."/>
            <person name="Hou S."/>
            <person name="Wan X."/>
            <person name="Donachie S.P."/>
        </authorList>
    </citation>
    <scope>NUCLEOTIDE SEQUENCE [LARGE SCALE GENOMIC DNA]</scope>
    <source>
        <strain evidence="2">JS</strain>
    </source>
</reference>
<dbReference type="STRING" id="1183438.GKIL_2418"/>
<organism evidence="1 2">
    <name type="scientific">Gloeobacter kilaueensis (strain ATCC BAA-2537 / CCAP 1431/1 / ULC 316 / JS1)</name>
    <dbReference type="NCBI Taxonomy" id="1183438"/>
    <lineage>
        <taxon>Bacteria</taxon>
        <taxon>Bacillati</taxon>
        <taxon>Cyanobacteriota</taxon>
        <taxon>Cyanophyceae</taxon>
        <taxon>Gloeobacterales</taxon>
        <taxon>Gloeobacteraceae</taxon>
        <taxon>Gloeobacter</taxon>
    </lineage>
</organism>
<sequence length="139" mass="15729">MTHTSTSSGPASDLPRRRLSELRQGLLRLHKTLIDSERIAYERTYGRVNSSGEMLQLLTEHRWFAWLRPFSELIVEIDERLDAKEPVTVEDTAAFIERVAHLLKPEIGANSEDLYDAAVQRDPNVAMAHSQISKTLSSA</sequence>